<evidence type="ECO:0000256" key="1">
    <source>
        <dbReference type="SAM" id="MobiDB-lite"/>
    </source>
</evidence>
<dbReference type="RefSeq" id="XP_066672198.1">
    <property type="nucleotide sequence ID" value="XM_066808580.1"/>
</dbReference>
<dbReference type="Proteomes" id="UP001433268">
    <property type="component" value="Unassembled WGS sequence"/>
</dbReference>
<reference evidence="2 3" key="1">
    <citation type="submission" date="2023-01" db="EMBL/GenBank/DDBJ databases">
        <title>Analysis of 21 Apiospora genomes using comparative genomics revels a genus with tremendous synthesis potential of carbohydrate active enzymes and secondary metabolites.</title>
        <authorList>
            <person name="Sorensen T."/>
        </authorList>
    </citation>
    <scope>NUCLEOTIDE SEQUENCE [LARGE SCALE GENOMIC DNA]</scope>
    <source>
        <strain evidence="2 3">CBS 114990</strain>
    </source>
</reference>
<gene>
    <name evidence="2" type="ORF">PG997_004265</name>
</gene>
<dbReference type="EMBL" id="JAQQWN010000004">
    <property type="protein sequence ID" value="KAK8089304.1"/>
    <property type="molecule type" value="Genomic_DNA"/>
</dbReference>
<protein>
    <submittedName>
        <fullName evidence="2">Uncharacterized protein</fullName>
    </submittedName>
</protein>
<keyword evidence="3" id="KW-1185">Reference proteome</keyword>
<comment type="caution">
    <text evidence="2">The sequence shown here is derived from an EMBL/GenBank/DDBJ whole genome shotgun (WGS) entry which is preliminary data.</text>
</comment>
<accession>A0ABR1X1J3</accession>
<dbReference type="GeneID" id="92041640"/>
<name>A0ABR1X1J3_9PEZI</name>
<feature type="compositionally biased region" description="Polar residues" evidence="1">
    <location>
        <begin position="118"/>
        <end position="130"/>
    </location>
</feature>
<sequence>MIKAQWFLSDGWSLSEYGDIQNNYVYEALERLDDWRLKLEERARVDEANIPAYLARMRQADQDGENKSQTGSSSENDDNQSQSTSAETPDVVQPTLSQEDSSGEDGSVEDPSALVPNVDTSHSALSQQDSKLGEADGPISGAHSLPTPKPSSP</sequence>
<evidence type="ECO:0000313" key="2">
    <source>
        <dbReference type="EMBL" id="KAK8089304.1"/>
    </source>
</evidence>
<proteinExistence type="predicted"/>
<organism evidence="2 3">
    <name type="scientific">Apiospora hydei</name>
    <dbReference type="NCBI Taxonomy" id="1337664"/>
    <lineage>
        <taxon>Eukaryota</taxon>
        <taxon>Fungi</taxon>
        <taxon>Dikarya</taxon>
        <taxon>Ascomycota</taxon>
        <taxon>Pezizomycotina</taxon>
        <taxon>Sordariomycetes</taxon>
        <taxon>Xylariomycetidae</taxon>
        <taxon>Amphisphaeriales</taxon>
        <taxon>Apiosporaceae</taxon>
        <taxon>Apiospora</taxon>
    </lineage>
</organism>
<evidence type="ECO:0000313" key="3">
    <source>
        <dbReference type="Proteomes" id="UP001433268"/>
    </source>
</evidence>
<feature type="region of interest" description="Disordered" evidence="1">
    <location>
        <begin position="55"/>
        <end position="153"/>
    </location>
</feature>